<feature type="compositionally biased region" description="Low complexity" evidence="1">
    <location>
        <begin position="768"/>
        <end position="777"/>
    </location>
</feature>
<feature type="compositionally biased region" description="Low complexity" evidence="1">
    <location>
        <begin position="1121"/>
        <end position="1150"/>
    </location>
</feature>
<dbReference type="VEuPathDB" id="FungiDB:I302_01271"/>
<feature type="region of interest" description="Disordered" evidence="1">
    <location>
        <begin position="1410"/>
        <end position="1594"/>
    </location>
</feature>
<feature type="compositionally biased region" description="Basic residues" evidence="1">
    <location>
        <begin position="1092"/>
        <end position="1104"/>
    </location>
</feature>
<feature type="compositionally biased region" description="Polar residues" evidence="1">
    <location>
        <begin position="1025"/>
        <end position="1034"/>
    </location>
</feature>
<dbReference type="EMBL" id="CP144541">
    <property type="protein sequence ID" value="WVW80598.1"/>
    <property type="molecule type" value="Genomic_DNA"/>
</dbReference>
<feature type="compositionally biased region" description="Low complexity" evidence="1">
    <location>
        <begin position="339"/>
        <end position="356"/>
    </location>
</feature>
<dbReference type="GeneID" id="30205670"/>
<feature type="compositionally biased region" description="Polar residues" evidence="1">
    <location>
        <begin position="520"/>
        <end position="542"/>
    </location>
</feature>
<feature type="compositionally biased region" description="Polar residues" evidence="1">
    <location>
        <begin position="1"/>
        <end position="13"/>
    </location>
</feature>
<feature type="region of interest" description="Disordered" evidence="1">
    <location>
        <begin position="238"/>
        <end position="258"/>
    </location>
</feature>
<feature type="compositionally biased region" description="Low complexity" evidence="1">
    <location>
        <begin position="1075"/>
        <end position="1091"/>
    </location>
</feature>
<dbReference type="OrthoDB" id="3259825at2759"/>
<dbReference type="Proteomes" id="UP000092730">
    <property type="component" value="Chromosome 1"/>
</dbReference>
<accession>A0A1B9GFI7</accession>
<reference evidence="2" key="1">
    <citation type="submission" date="2013-07" db="EMBL/GenBank/DDBJ databases">
        <title>The Genome Sequence of Cryptococcus bestiolae CBS10118.</title>
        <authorList>
            <consortium name="The Broad Institute Genome Sequencing Platform"/>
            <person name="Cuomo C."/>
            <person name="Litvintseva A."/>
            <person name="Chen Y."/>
            <person name="Heitman J."/>
            <person name="Sun S."/>
            <person name="Springer D."/>
            <person name="Dromer F."/>
            <person name="Young S.K."/>
            <person name="Zeng Q."/>
            <person name="Gargeya S."/>
            <person name="Fitzgerald M."/>
            <person name="Abouelleil A."/>
            <person name="Alvarado L."/>
            <person name="Berlin A.M."/>
            <person name="Chapman S.B."/>
            <person name="Dewar J."/>
            <person name="Goldberg J."/>
            <person name="Griggs A."/>
            <person name="Gujja S."/>
            <person name="Hansen M."/>
            <person name="Howarth C."/>
            <person name="Imamovic A."/>
            <person name="Larimer J."/>
            <person name="McCowan C."/>
            <person name="Murphy C."/>
            <person name="Pearson M."/>
            <person name="Priest M."/>
            <person name="Roberts A."/>
            <person name="Saif S."/>
            <person name="Shea T."/>
            <person name="Sykes S."/>
            <person name="Wortman J."/>
            <person name="Nusbaum C."/>
            <person name="Birren B."/>
        </authorList>
    </citation>
    <scope>NUCLEOTIDE SEQUENCE [LARGE SCALE GENOMIC DNA]</scope>
    <source>
        <strain evidence="2">CBS 10118</strain>
    </source>
</reference>
<feature type="region of interest" description="Disordered" evidence="1">
    <location>
        <begin position="407"/>
        <end position="499"/>
    </location>
</feature>
<feature type="compositionally biased region" description="Low complexity" evidence="1">
    <location>
        <begin position="898"/>
        <end position="923"/>
    </location>
</feature>
<organism evidence="2">
    <name type="scientific">Kwoniella bestiolae CBS 10118</name>
    <dbReference type="NCBI Taxonomy" id="1296100"/>
    <lineage>
        <taxon>Eukaryota</taxon>
        <taxon>Fungi</taxon>
        <taxon>Dikarya</taxon>
        <taxon>Basidiomycota</taxon>
        <taxon>Agaricomycotina</taxon>
        <taxon>Tremellomycetes</taxon>
        <taxon>Tremellales</taxon>
        <taxon>Cryptococcaceae</taxon>
        <taxon>Kwoniella</taxon>
    </lineage>
</organism>
<protein>
    <submittedName>
        <fullName evidence="2">Uncharacterized protein</fullName>
    </submittedName>
</protein>
<feature type="compositionally biased region" description="Polar residues" evidence="1">
    <location>
        <begin position="607"/>
        <end position="622"/>
    </location>
</feature>
<feature type="region of interest" description="Disordered" evidence="1">
    <location>
        <begin position="877"/>
        <end position="1010"/>
    </location>
</feature>
<feature type="compositionally biased region" description="Low complexity" evidence="1">
    <location>
        <begin position="1472"/>
        <end position="1499"/>
    </location>
</feature>
<feature type="region of interest" description="Disordered" evidence="1">
    <location>
        <begin position="1"/>
        <end position="80"/>
    </location>
</feature>
<feature type="region of interest" description="Disordered" evidence="1">
    <location>
        <begin position="520"/>
        <end position="689"/>
    </location>
</feature>
<dbReference type="RefSeq" id="XP_019050828.1">
    <property type="nucleotide sequence ID" value="XM_019187950.1"/>
</dbReference>
<feature type="compositionally biased region" description="Polar residues" evidence="1">
    <location>
        <begin position="1660"/>
        <end position="1669"/>
    </location>
</feature>
<feature type="compositionally biased region" description="Polar residues" evidence="1">
    <location>
        <begin position="757"/>
        <end position="767"/>
    </location>
</feature>
<feature type="compositionally biased region" description="Polar residues" evidence="1">
    <location>
        <begin position="1277"/>
        <end position="1287"/>
    </location>
</feature>
<feature type="region of interest" description="Disordered" evidence="1">
    <location>
        <begin position="172"/>
        <end position="224"/>
    </location>
</feature>
<dbReference type="KEGG" id="kbi:30205670"/>
<reference evidence="2" key="3">
    <citation type="submission" date="2014-01" db="EMBL/GenBank/DDBJ databases">
        <title>Evolution of pathogenesis and genome organization in the Tremellales.</title>
        <authorList>
            <person name="Cuomo C."/>
            <person name="Litvintseva A."/>
            <person name="Heitman J."/>
            <person name="Chen Y."/>
            <person name="Sun S."/>
            <person name="Springer D."/>
            <person name="Dromer F."/>
            <person name="Young S."/>
            <person name="Zeng Q."/>
            <person name="Chapman S."/>
            <person name="Gujja S."/>
            <person name="Saif S."/>
            <person name="Birren B."/>
        </authorList>
    </citation>
    <scope>NUCLEOTIDE SEQUENCE</scope>
    <source>
        <strain evidence="2">CBS 10118</strain>
    </source>
</reference>
<name>A0A1B9GFI7_9TREE</name>
<feature type="compositionally biased region" description="Polar residues" evidence="1">
    <location>
        <begin position="1522"/>
        <end position="1536"/>
    </location>
</feature>
<feature type="compositionally biased region" description="Low complexity" evidence="1">
    <location>
        <begin position="939"/>
        <end position="953"/>
    </location>
</feature>
<feature type="region of interest" description="Disordered" evidence="1">
    <location>
        <begin position="276"/>
        <end position="386"/>
    </location>
</feature>
<feature type="region of interest" description="Disordered" evidence="1">
    <location>
        <begin position="1023"/>
        <end position="1295"/>
    </location>
</feature>
<feature type="compositionally biased region" description="Pro residues" evidence="1">
    <location>
        <begin position="1201"/>
        <end position="1213"/>
    </location>
</feature>
<feature type="compositionally biased region" description="Polar residues" evidence="1">
    <location>
        <begin position="320"/>
        <end position="338"/>
    </location>
</feature>
<feature type="region of interest" description="Disordered" evidence="1">
    <location>
        <begin position="1325"/>
        <end position="1391"/>
    </location>
</feature>
<evidence type="ECO:0000313" key="4">
    <source>
        <dbReference type="Proteomes" id="UP000092730"/>
    </source>
</evidence>
<keyword evidence="4" id="KW-1185">Reference proteome</keyword>
<feature type="compositionally biased region" description="Low complexity" evidence="1">
    <location>
        <begin position="561"/>
        <end position="573"/>
    </location>
</feature>
<evidence type="ECO:0000313" key="3">
    <source>
        <dbReference type="EMBL" id="WVW80598.1"/>
    </source>
</evidence>
<feature type="compositionally biased region" description="Basic and acidic residues" evidence="1">
    <location>
        <begin position="1173"/>
        <end position="1187"/>
    </location>
</feature>
<sequence>MSDSTFTRPASSPSRKRTASTSEKKHPLAGRRTPSRSSHKTEGQSEKYHHHRAGPSEDGGGRSKKGKEYDNGWNGPMNGMEIAPSLNVDIRNSLILPSLSQRFSVLLPSLSTAPEESLRSLLASQRARHHGPALTEEEEELLFAEMRDAAQEDQWDGRPPQMDENWVRSGLGVKHGRLPTSSSSPSLLTTSTSSPSVLSSYDDGQGHGNAPSTPGSFLSSPPPISNSFSSFQTFGVGSSPDASNAGFKTRSYGFSGGSGMREAEYIRKVKKSFSHKDLKSGSISSKKSDGTPTSRNIPLLPAISPEKANAYYQPTKRAESPTTSEKTATPTSSVIPNISSSLPSKGHSPSSSLNLNPPTPNSAEDPMFAGKHQKARKRQSRLDGLTPAQVKRISLALQEIGGQLKRGSMAVQAVPDKVNKPPTPEEVEEMLDPVSRRASQLGDDQAERVRRPSDLRSEDSCQSATSSVFPFQMSPTNSTFTGVNTEPSSPSKLPPSPRTHNLLAHVEEALPPIPMPVFTPTRSQPVRHQPTLSNSSTSTVAPNQPVYIPGQPRPIRLTHHSQSSVSSRSATPSNQSPLDAIRTAISPDNTPSPIKGIPNIAERCTSLGRSRSVNQAQTTPTKSADHELSHHPNGGSRRRAGTIGEAPINRRLSSSLSSHPSTPDIIEEADETPSDRDKYTSSPQLMEEFVPEVKQVMGRRSVANSRTTSSNSIHQLHHNLGWELAPGQEPFERSVSAQGTIDESPNDTPPNEDTAPLSPTTTLRRQASSTSISSSFSEDAQMPGEIVWASVFNDDSPDGFELVTDGMRSPEPGQEAEVLRKMSGMGMEEMMLLQEKLVLKARAEREALRGHGDDDTYVPYSPPMSAEAFSPTQRAMSPILGATSPDLARPISPPPPSSWRFPPAEPLQQSSSQSTTPSQEKSTLPSSVDTHILTPPLTGSSTGGSVSRSGSKSHNPIMLPTRPAPPPPQQPVATPSEDTHDTQSPPAGDLSRKSSNRAHFRVPLEQDPEVRKDFEARIAAATAALNHTPSVSNSKLDRKFSKKGAPMVISSPKLVSSTANVPTTPLTPENQVETGSAKTSEKSSGSGSKMSLKWKKFTGLRSKGRSFSGNEVTPFPAAQPTQTKLSPTKQLQQQQHQQMLSQQQQQSKLSPIQNVAMGQGGPQRSASASVAQRLKDPIHLRADDHPEAPPSAPPNLDAFRFPPPPERAGPPPAVQQQEVPSPPSSLGHSSGLKHVMSKMKRSKETSPPPQQPQGRSQSPVSTQSNAMGPLPAIDAVTEQQPRHTPTSSDDDARNKFIEAGRALGLNEGQLNDMLAAKGMAGTTSTALAPIGPSPPPAVPVNTDEKAVKQEKEKKGLFRSLSKARKAQPSPSPATIGGLAPSAPVPEPIPIPPAQDRVIVRRTMILPEGLNIIPSTPSLASHTPKIPESPDSASLRPGLNQPRKQSIRRKPLKLSEEDHELVSNSPPAHRRNFSFSNASADSNGTNTPTKPSFTPSPSNSQTQVPTTSGAGTGELHGLGFLHPNSTPLTNKTSAPSLTPSPGNSSNGGGDDESHTRSSTGGSLIDMYRGDDDEELLESPDKNHTAAFGDNDENAHARTRRALEDAVARGSLDRRRMTQAVEITEYADGQVIWNIVDALRTSVTGSVDGEEYTFDTPGAPHSRTTSYSSSVRNSVIPEDDDVFHAAGNNAGWPKALGNGTAGLNFRHRDRNVVKKPRPPTDVYFTSHADVADLIDHLSRDLDASHGRIDIISHPNSDDNEWPPSNSSPFAFQDSTTTTIPTTPERQPRRSSQIHTQSPAHSQFEDAPSPAQVSLRPTISPVKANNHYTAGAGNTIENLSPGPQRQLFHENEIGSRGQSYMSAPGLSPSSKSFASSVSGQGKSVEDRLQALLDRLKGDGIGRTRL</sequence>
<gene>
    <name evidence="2" type="ORF">I302_01271</name>
    <name evidence="3" type="ORF">I302_102584</name>
</gene>
<feature type="compositionally biased region" description="Low complexity" evidence="1">
    <location>
        <begin position="1864"/>
        <end position="1875"/>
    </location>
</feature>
<feature type="region of interest" description="Disordered" evidence="1">
    <location>
        <begin position="1854"/>
        <end position="1879"/>
    </location>
</feature>
<reference evidence="3" key="2">
    <citation type="submission" date="2013-07" db="EMBL/GenBank/DDBJ databases">
        <authorList>
            <consortium name="The Broad Institute Genome Sequencing Platform"/>
            <person name="Cuomo C."/>
            <person name="Litvintseva A."/>
            <person name="Chen Y."/>
            <person name="Heitman J."/>
            <person name="Sun S."/>
            <person name="Springer D."/>
            <person name="Dromer F."/>
            <person name="Young S.K."/>
            <person name="Zeng Q."/>
            <person name="Gargeya S."/>
            <person name="Fitzgerald M."/>
            <person name="Abouelleil A."/>
            <person name="Alvarado L."/>
            <person name="Berlin A.M."/>
            <person name="Chapman S.B."/>
            <person name="Dewar J."/>
            <person name="Goldberg J."/>
            <person name="Griggs A."/>
            <person name="Gujja S."/>
            <person name="Hansen M."/>
            <person name="Howarth C."/>
            <person name="Imamovic A."/>
            <person name="Larimer J."/>
            <person name="McCowan C."/>
            <person name="Murphy C."/>
            <person name="Pearson M."/>
            <person name="Priest M."/>
            <person name="Roberts A."/>
            <person name="Saif S."/>
            <person name="Shea T."/>
            <person name="Sykes S."/>
            <person name="Wortman J."/>
            <person name="Nusbaum C."/>
            <person name="Birren B."/>
        </authorList>
    </citation>
    <scope>NUCLEOTIDE SEQUENCE</scope>
    <source>
        <strain evidence="3">CBS 10118</strain>
    </source>
</reference>
<feature type="region of interest" description="Disordered" evidence="1">
    <location>
        <begin position="1747"/>
        <end position="1811"/>
    </location>
</feature>
<evidence type="ECO:0000256" key="1">
    <source>
        <dbReference type="SAM" id="MobiDB-lite"/>
    </source>
</evidence>
<feature type="compositionally biased region" description="Low complexity" evidence="1">
    <location>
        <begin position="1252"/>
        <end position="1261"/>
    </location>
</feature>
<dbReference type="EMBL" id="KI894018">
    <property type="protein sequence ID" value="OCF29758.1"/>
    <property type="molecule type" value="Genomic_DNA"/>
</dbReference>
<feature type="compositionally biased region" description="Polar residues" evidence="1">
    <location>
        <begin position="1760"/>
        <end position="1772"/>
    </location>
</feature>
<feature type="compositionally biased region" description="Polar residues" evidence="1">
    <location>
        <begin position="460"/>
        <end position="486"/>
    </location>
</feature>
<feature type="region of interest" description="Disordered" evidence="1">
    <location>
        <begin position="739"/>
        <end position="779"/>
    </location>
</feature>
<feature type="compositionally biased region" description="Basic residues" evidence="1">
    <location>
        <begin position="27"/>
        <end position="38"/>
    </location>
</feature>
<feature type="compositionally biased region" description="Basic and acidic residues" evidence="1">
    <location>
        <begin position="445"/>
        <end position="459"/>
    </location>
</feature>
<feature type="compositionally biased region" description="Polar residues" evidence="1">
    <location>
        <begin position="1787"/>
        <end position="1798"/>
    </location>
</feature>
<proteinExistence type="predicted"/>
<feature type="compositionally biased region" description="Polar residues" evidence="1">
    <location>
        <begin position="1053"/>
        <end position="1074"/>
    </location>
</feature>
<feature type="compositionally biased region" description="Pro residues" evidence="1">
    <location>
        <begin position="1382"/>
        <end position="1391"/>
    </location>
</feature>
<feature type="region of interest" description="Disordered" evidence="1">
    <location>
        <begin position="1649"/>
        <end position="1669"/>
    </location>
</feature>
<reference evidence="3" key="4">
    <citation type="submission" date="2024-02" db="EMBL/GenBank/DDBJ databases">
        <title>Comparative genomics of Cryptococcus and Kwoniella reveals pathogenesis evolution and contrasting modes of karyotype evolution via chromosome fusion or intercentromeric recombination.</title>
        <authorList>
            <person name="Coelho M.A."/>
            <person name="David-Palma M."/>
            <person name="Shea T."/>
            <person name="Bowers K."/>
            <person name="McGinley-Smith S."/>
            <person name="Mohammad A.W."/>
            <person name="Gnirke A."/>
            <person name="Yurkov A.M."/>
            <person name="Nowrousian M."/>
            <person name="Sun S."/>
            <person name="Cuomo C.A."/>
            <person name="Heitman J."/>
        </authorList>
    </citation>
    <scope>NUCLEOTIDE SEQUENCE</scope>
    <source>
        <strain evidence="3">CBS 10118</strain>
    </source>
</reference>
<feature type="compositionally biased region" description="Basic and acidic residues" evidence="1">
    <location>
        <begin position="1342"/>
        <end position="1355"/>
    </location>
</feature>
<evidence type="ECO:0000313" key="2">
    <source>
        <dbReference type="EMBL" id="OCF29758.1"/>
    </source>
</evidence>
<feature type="compositionally biased region" description="Low complexity" evidence="1">
    <location>
        <begin position="178"/>
        <end position="200"/>
    </location>
</feature>